<feature type="signal peptide" evidence="1">
    <location>
        <begin position="1"/>
        <end position="22"/>
    </location>
</feature>
<dbReference type="EMBL" id="WPIK01000009">
    <property type="protein sequence ID" value="MVN22147.1"/>
    <property type="molecule type" value="Genomic_DNA"/>
</dbReference>
<proteinExistence type="predicted"/>
<comment type="caution">
    <text evidence="2">The sequence shown here is derived from an EMBL/GenBank/DDBJ whole genome shotgun (WGS) entry which is preliminary data.</text>
</comment>
<dbReference type="Proteomes" id="UP000462014">
    <property type="component" value="Unassembled WGS sequence"/>
</dbReference>
<accession>A0A7K1SY19</accession>
<name>A0A7K1SY19_9SPHI</name>
<keyword evidence="3" id="KW-1185">Reference proteome</keyword>
<organism evidence="2 3">
    <name type="scientific">Mucilaginibacter arboris</name>
    <dbReference type="NCBI Taxonomy" id="2682090"/>
    <lineage>
        <taxon>Bacteria</taxon>
        <taxon>Pseudomonadati</taxon>
        <taxon>Bacteroidota</taxon>
        <taxon>Sphingobacteriia</taxon>
        <taxon>Sphingobacteriales</taxon>
        <taxon>Sphingobacteriaceae</taxon>
        <taxon>Mucilaginibacter</taxon>
    </lineage>
</organism>
<dbReference type="Gene3D" id="3.40.1000.10">
    <property type="entry name" value="Mog1/PsbP, alpha/beta/alpha sandwich"/>
    <property type="match status" value="1"/>
</dbReference>
<evidence type="ECO:0000313" key="2">
    <source>
        <dbReference type="EMBL" id="MVN22147.1"/>
    </source>
</evidence>
<evidence type="ECO:0008006" key="4">
    <source>
        <dbReference type="Google" id="ProtNLM"/>
    </source>
</evidence>
<reference evidence="2 3" key="1">
    <citation type="submission" date="2019-12" db="EMBL/GenBank/DDBJ databases">
        <title>Mucilaginibacter sp. HMF7410 genome sequencing and assembly.</title>
        <authorList>
            <person name="Kang H."/>
            <person name="Cha I."/>
            <person name="Kim H."/>
            <person name="Joh K."/>
        </authorList>
    </citation>
    <scope>NUCLEOTIDE SEQUENCE [LARGE SCALE GENOMIC DNA]</scope>
    <source>
        <strain evidence="2 3">HMF7410</strain>
    </source>
</reference>
<evidence type="ECO:0000256" key="1">
    <source>
        <dbReference type="SAM" id="SignalP"/>
    </source>
</evidence>
<sequence length="172" mass="19599">MTTFRFLGLLLFLFFAGKNSIAQTLKTYKDATNHFEISIPANWSVTKSNPRLKFIAIRPQTEEYTSVPENINLNFIEAPDVNLDAAYAMSIESNSALDGFIAVTKKGTAADGRYKWYVNTHKDLQNNLTLQTIVFVYYYKQKAILLTCTALPESFEKYNPVFFKIANSLKLQ</sequence>
<feature type="chain" id="PRO_5029803411" description="PsbP C-terminal domain-containing protein" evidence="1">
    <location>
        <begin position="23"/>
        <end position="172"/>
    </location>
</feature>
<gene>
    <name evidence="2" type="ORF">GO621_11455</name>
</gene>
<keyword evidence="1" id="KW-0732">Signal</keyword>
<dbReference type="AlphaFoldDB" id="A0A7K1SY19"/>
<dbReference type="RefSeq" id="WP_157567112.1">
    <property type="nucleotide sequence ID" value="NZ_WPIK01000009.1"/>
</dbReference>
<protein>
    <recommendedName>
        <fullName evidence="4">PsbP C-terminal domain-containing protein</fullName>
    </recommendedName>
</protein>
<evidence type="ECO:0000313" key="3">
    <source>
        <dbReference type="Proteomes" id="UP000462014"/>
    </source>
</evidence>